<evidence type="ECO:0000313" key="6">
    <source>
        <dbReference type="EMBL" id="MDN7242248.1"/>
    </source>
</evidence>
<comment type="cofactor">
    <cofactor evidence="1">
        <name>Zn(2+)</name>
        <dbReference type="ChEBI" id="CHEBI:29105"/>
    </cofactor>
</comment>
<proteinExistence type="inferred from homology"/>
<dbReference type="EMBL" id="JAUJWV010000001">
    <property type="protein sequence ID" value="MDN7242248.1"/>
    <property type="molecule type" value="Genomic_DNA"/>
</dbReference>
<protein>
    <submittedName>
        <fullName evidence="6">Creatininase family protein</fullName>
    </submittedName>
</protein>
<evidence type="ECO:0000256" key="2">
    <source>
        <dbReference type="ARBA" id="ARBA00022723"/>
    </source>
</evidence>
<keyword evidence="7" id="KW-1185">Reference proteome</keyword>
<keyword evidence="2" id="KW-0479">Metal-binding</keyword>
<keyword evidence="3" id="KW-0378">Hydrolase</keyword>
<evidence type="ECO:0000313" key="7">
    <source>
        <dbReference type="Proteomes" id="UP001172055"/>
    </source>
</evidence>
<dbReference type="Pfam" id="PF02633">
    <property type="entry name" value="Creatininase"/>
    <property type="match status" value="1"/>
</dbReference>
<evidence type="ECO:0000256" key="1">
    <source>
        <dbReference type="ARBA" id="ARBA00001947"/>
    </source>
</evidence>
<gene>
    <name evidence="6" type="ORF">QWY14_10585</name>
</gene>
<dbReference type="InterPro" id="IPR003785">
    <property type="entry name" value="Creatininase/forma_Hydrolase"/>
</dbReference>
<dbReference type="Gene3D" id="3.40.50.10310">
    <property type="entry name" value="Creatininase"/>
    <property type="match status" value="1"/>
</dbReference>
<evidence type="ECO:0000256" key="5">
    <source>
        <dbReference type="ARBA" id="ARBA00024029"/>
    </source>
</evidence>
<evidence type="ECO:0000256" key="3">
    <source>
        <dbReference type="ARBA" id="ARBA00022801"/>
    </source>
</evidence>
<accession>A0ABT8N2X9</accession>
<reference evidence="6 7" key="1">
    <citation type="submission" date="2023-06" db="EMBL/GenBank/DDBJ databases">
        <title>Novel species in genus Planococcus.</title>
        <authorList>
            <person name="Ning S."/>
        </authorList>
    </citation>
    <scope>NUCLEOTIDE SEQUENCE [LARGE SCALE GENOMIC DNA]</scope>
    <source>
        <strain evidence="6 7">N028</strain>
    </source>
</reference>
<organism evidence="6 7">
    <name type="scientific">Planococcus shixiaomingii</name>
    <dbReference type="NCBI Taxonomy" id="3058393"/>
    <lineage>
        <taxon>Bacteria</taxon>
        <taxon>Bacillati</taxon>
        <taxon>Bacillota</taxon>
        <taxon>Bacilli</taxon>
        <taxon>Bacillales</taxon>
        <taxon>Caryophanaceae</taxon>
        <taxon>Planococcus</taxon>
    </lineage>
</organism>
<name>A0ABT8N2X9_9BACL</name>
<comment type="caution">
    <text evidence="6">The sequence shown here is derived from an EMBL/GenBank/DDBJ whole genome shotgun (WGS) entry which is preliminary data.</text>
</comment>
<sequence>MWLQENKWRDVEEYLKTKKTIIVPFGSVEQHAHHLPLGTDSFVAQKVAEDAGRLTDTLVAPPVWTGWAPHHMAYPGTITLRPETLTAVAEDTLQSLIYHGFEKILIVNGHREANLPPLRIAMTRLRNKTGAFIAIVDPFYFNAQAGKTLRKSAPGGIGHAEELESSHMLHLFPELCDPSKTETNIPKKHPFLQHDPYVEGDRVLTASDVAGYREVTEGTGLMGDAAPSDAATGEAYHKAFLDNFTELIRYCEEDVKVALRKPNLPL</sequence>
<dbReference type="RefSeq" id="WP_301724123.1">
    <property type="nucleotide sequence ID" value="NZ_JAUJWV010000001.1"/>
</dbReference>
<dbReference type="InterPro" id="IPR024087">
    <property type="entry name" value="Creatininase-like_sf"/>
</dbReference>
<dbReference type="PANTHER" id="PTHR35005:SF1">
    <property type="entry name" value="2-AMINO-5-FORMYLAMINO-6-RIBOSYLAMINOPYRIMIDIN-4(3H)-ONE 5'-MONOPHOSPHATE DEFORMYLASE"/>
    <property type="match status" value="1"/>
</dbReference>
<dbReference type="SUPFAM" id="SSF102215">
    <property type="entry name" value="Creatininase"/>
    <property type="match status" value="1"/>
</dbReference>
<evidence type="ECO:0000256" key="4">
    <source>
        <dbReference type="ARBA" id="ARBA00022833"/>
    </source>
</evidence>
<comment type="similarity">
    <text evidence="5">Belongs to the creatininase superfamily.</text>
</comment>
<dbReference type="PANTHER" id="PTHR35005">
    <property type="entry name" value="3-DEHYDRO-SCYLLO-INOSOSE HYDROLASE"/>
    <property type="match status" value="1"/>
</dbReference>
<keyword evidence="4" id="KW-0862">Zinc</keyword>
<dbReference type="Proteomes" id="UP001172055">
    <property type="component" value="Unassembled WGS sequence"/>
</dbReference>